<dbReference type="SUPFAM" id="SSF111369">
    <property type="entry name" value="HlyD-like secretion proteins"/>
    <property type="match status" value="1"/>
</dbReference>
<dbReference type="InterPro" id="IPR006143">
    <property type="entry name" value="RND_pump_MFP"/>
</dbReference>
<reference evidence="4 5" key="1">
    <citation type="submission" date="2016-10" db="EMBL/GenBank/DDBJ databases">
        <title>Silvanigrella aquatica sp. nov., isolated from a freshwater lake located in the Black Forest, Germany, description of Silvanigrellaceae fam. nov., Silvanigrellales ord. nov., reclassification of the order Bdellovibrionales in the class Oligoflexia, reclassification of the families Bacteriovoracaceae and Halobacteriovoraceae in the new order Bacteriovoracales ord. nov., and reclassification of the family Pseudobacteriovoracaceae in the order Oligoflexiales.</title>
        <authorList>
            <person name="Hahn M.W."/>
            <person name="Schmidt J."/>
            <person name="Koll U."/>
            <person name="Rohde M."/>
            <person name="Verbag S."/>
            <person name="Pitt A."/>
            <person name="Nakai R."/>
            <person name="Naganuma T."/>
            <person name="Lang E."/>
        </authorList>
    </citation>
    <scope>NUCLEOTIDE SEQUENCE [LARGE SCALE GENOMIC DNA]</scope>
    <source>
        <strain evidence="4 5">MWH-Nonnen-W8red</strain>
    </source>
</reference>
<dbReference type="GO" id="GO:1990281">
    <property type="term" value="C:efflux pump complex"/>
    <property type="evidence" value="ECO:0007669"/>
    <property type="project" value="TreeGrafter"/>
</dbReference>
<dbReference type="KEGG" id="saqi:AXG55_00880"/>
<evidence type="ECO:0000313" key="5">
    <source>
        <dbReference type="Proteomes" id="UP000184731"/>
    </source>
</evidence>
<dbReference type="Gene3D" id="2.40.30.170">
    <property type="match status" value="1"/>
</dbReference>
<dbReference type="RefSeq" id="WP_148696271.1">
    <property type="nucleotide sequence ID" value="NZ_CP017834.1"/>
</dbReference>
<evidence type="ECO:0000256" key="2">
    <source>
        <dbReference type="SAM" id="Coils"/>
    </source>
</evidence>
<dbReference type="Gene3D" id="2.40.50.100">
    <property type="match status" value="1"/>
</dbReference>
<gene>
    <name evidence="4" type="ORF">AXG55_00880</name>
</gene>
<dbReference type="Gene3D" id="1.10.287.470">
    <property type="entry name" value="Helix hairpin bin"/>
    <property type="match status" value="1"/>
</dbReference>
<evidence type="ECO:0000313" key="4">
    <source>
        <dbReference type="EMBL" id="APJ02562.1"/>
    </source>
</evidence>
<dbReference type="PROSITE" id="PS51257">
    <property type="entry name" value="PROKAR_LIPOPROTEIN"/>
    <property type="match status" value="1"/>
</dbReference>
<dbReference type="Proteomes" id="UP000184731">
    <property type="component" value="Chromosome"/>
</dbReference>
<name>A0A1L4CX87_9BACT</name>
<feature type="coiled-coil region" evidence="2">
    <location>
        <begin position="137"/>
        <end position="190"/>
    </location>
</feature>
<comment type="similarity">
    <text evidence="1">Belongs to the membrane fusion protein (MFP) (TC 8.A.1) family.</text>
</comment>
<evidence type="ECO:0000259" key="3">
    <source>
        <dbReference type="Pfam" id="PF25917"/>
    </source>
</evidence>
<dbReference type="InterPro" id="IPR058625">
    <property type="entry name" value="MdtA-like_BSH"/>
</dbReference>
<proteinExistence type="inferred from homology"/>
<accession>A0A1L4CX87</accession>
<dbReference type="AlphaFoldDB" id="A0A1L4CX87"/>
<keyword evidence="5" id="KW-1185">Reference proteome</keyword>
<dbReference type="Pfam" id="PF25917">
    <property type="entry name" value="BSH_RND"/>
    <property type="match status" value="1"/>
</dbReference>
<dbReference type="NCBIfam" id="TIGR01730">
    <property type="entry name" value="RND_mfp"/>
    <property type="match status" value="1"/>
</dbReference>
<dbReference type="EMBL" id="CP017834">
    <property type="protein sequence ID" value="APJ02562.1"/>
    <property type="molecule type" value="Genomic_DNA"/>
</dbReference>
<sequence length="310" mass="34803">MKKIKVFNLFTIYFLILISFMSCSKNNTNKATLPVIETNKKEESIALAENTNKNQDSSKKITPKENKIIDTNLQSENTPRISATIKAENQSKIGFLTSGSITKLYVHPGDEVKQGQILASLEDNQAKIDVKMAKIEVEKKNLDVIQQEKNVQRIEQQYKNGIVNLSTLEKEKNLLQLNKLELNAAQVQLEGKEYTLKSTQLTAPYAGIITQSLQFVGDYVSTGSAIFQISQMNNFKLYSQIPITYFNQLKVGMKLEVKNPITGNKGEATINRVVQVIDPITRTFDIYADVTSFSDKLAPGVFLEILLKSI</sequence>
<organism evidence="4 5">
    <name type="scientific">Silvanigrella aquatica</name>
    <dbReference type="NCBI Taxonomy" id="1915309"/>
    <lineage>
        <taxon>Bacteria</taxon>
        <taxon>Pseudomonadati</taxon>
        <taxon>Bdellovibrionota</taxon>
        <taxon>Oligoflexia</taxon>
        <taxon>Silvanigrellales</taxon>
        <taxon>Silvanigrellaceae</taxon>
        <taxon>Silvanigrella</taxon>
    </lineage>
</organism>
<dbReference type="OrthoDB" id="5290347at2"/>
<dbReference type="PANTHER" id="PTHR30469:SF15">
    <property type="entry name" value="HLYD FAMILY OF SECRETION PROTEINS"/>
    <property type="match status" value="1"/>
</dbReference>
<dbReference type="GO" id="GO:0015562">
    <property type="term" value="F:efflux transmembrane transporter activity"/>
    <property type="evidence" value="ECO:0007669"/>
    <property type="project" value="TreeGrafter"/>
</dbReference>
<protein>
    <recommendedName>
        <fullName evidence="3">Multidrug resistance protein MdtA-like barrel-sandwich hybrid domain-containing protein</fullName>
    </recommendedName>
</protein>
<dbReference type="PANTHER" id="PTHR30469">
    <property type="entry name" value="MULTIDRUG RESISTANCE PROTEIN MDTA"/>
    <property type="match status" value="1"/>
</dbReference>
<dbReference type="STRING" id="1915309.AXG55_00880"/>
<evidence type="ECO:0000256" key="1">
    <source>
        <dbReference type="ARBA" id="ARBA00009477"/>
    </source>
</evidence>
<keyword evidence="2" id="KW-0175">Coiled coil</keyword>
<feature type="domain" description="Multidrug resistance protein MdtA-like barrel-sandwich hybrid" evidence="3">
    <location>
        <begin position="97"/>
        <end position="227"/>
    </location>
</feature>